<dbReference type="Pfam" id="PF01039">
    <property type="entry name" value="Carboxyl_trans"/>
    <property type="match status" value="1"/>
</dbReference>
<sequence length="544" mass="56479">MTSPTPAPRQVDTSTTAGKLEDLRIRLEETSAPVGEDAVATVHAAGRLTARERVEHLLDEGSFVEIDALARHRANAYGMDRSRPVSDGVVTGYGTVDGRQVCVFSQDGTVFDGTVGEVHAEKLVKVMELALRSGVPLVGVHDSTGARVKEGVVSLGMAARLYRLRTQLSGVVPQISVIAGPTAGTEAHQPVLADVVVMVEGSSSLYLTDPEITRRVVGEDVTADDLGSAATHAAVTGTSHHTAPDDRAALETVRAVLGQLPSNNRSTVPAAEVTDGTVGAVGADGADGTGAAAALDSVIPDSPLAGYDVNDVLAGIVDPDSFLELQPDYAGNVLTGFARVGGRGVGVVANQPMVLAGALDAAAAEKAARFIRTCDSFNVPVVFVVDSPGFLPGGDEERGGLLRRSASLLYAVAEATVGIVTVVTRKAYGTSYIALGSKNIGADLVFAWPSAQISNADAENTVAAVHADTLAKAERRRKDVAALTVELTDEVEKTLVNPYAAAERGYVDAVIPPSRTRAQVIDGLGLLERKVIDTPARKHGNLPL</sequence>
<dbReference type="PANTHER" id="PTHR43842">
    <property type="entry name" value="PROPIONYL-COA CARBOXYLASE BETA CHAIN"/>
    <property type="match status" value="1"/>
</dbReference>
<reference evidence="4" key="1">
    <citation type="submission" date="2022-04" db="EMBL/GenBank/DDBJ databases">
        <title>Corynebacterium kalidii LD5P10.</title>
        <authorList>
            <person name="Sun J.Q."/>
        </authorList>
    </citation>
    <scope>NUCLEOTIDE SEQUENCE</scope>
    <source>
        <strain evidence="4">LD5P10</strain>
    </source>
</reference>
<dbReference type="Gene3D" id="3.90.226.10">
    <property type="entry name" value="2-enoyl-CoA Hydratase, Chain A, domain 1"/>
    <property type="match status" value="2"/>
</dbReference>
<dbReference type="EMBL" id="JALIEA010000011">
    <property type="protein sequence ID" value="MCJ7857989.1"/>
    <property type="molecule type" value="Genomic_DNA"/>
</dbReference>
<dbReference type="PANTHER" id="PTHR43842:SF2">
    <property type="entry name" value="PROPIONYL-COA CARBOXYLASE BETA CHAIN, MITOCHONDRIAL"/>
    <property type="match status" value="1"/>
</dbReference>
<dbReference type="AlphaFoldDB" id="A0A9X1WFD5"/>
<accession>A0A9X1WFD5</accession>
<dbReference type="GO" id="GO:0009317">
    <property type="term" value="C:acetyl-CoA carboxylase complex"/>
    <property type="evidence" value="ECO:0007669"/>
    <property type="project" value="TreeGrafter"/>
</dbReference>
<dbReference type="RefSeq" id="WP_244803713.1">
    <property type="nucleotide sequence ID" value="NZ_JALIEA010000011.1"/>
</dbReference>
<evidence type="ECO:0000259" key="3">
    <source>
        <dbReference type="PROSITE" id="PS50989"/>
    </source>
</evidence>
<feature type="domain" description="CoA carboxyltransferase C-terminal" evidence="3">
    <location>
        <begin position="294"/>
        <end position="538"/>
    </location>
</feature>
<feature type="domain" description="CoA carboxyltransferase N-terminal" evidence="2">
    <location>
        <begin position="11"/>
        <end position="272"/>
    </location>
</feature>
<keyword evidence="5" id="KW-1185">Reference proteome</keyword>
<comment type="similarity">
    <text evidence="1">Belongs to the AccD/PCCB family.</text>
</comment>
<dbReference type="InterPro" id="IPR034733">
    <property type="entry name" value="AcCoA_carboxyl_beta"/>
</dbReference>
<dbReference type="InterPro" id="IPR011762">
    <property type="entry name" value="COA_CT_N"/>
</dbReference>
<organism evidence="4 5">
    <name type="scientific">Corynebacterium kalidii</name>
    <dbReference type="NCBI Taxonomy" id="2931982"/>
    <lineage>
        <taxon>Bacteria</taxon>
        <taxon>Bacillati</taxon>
        <taxon>Actinomycetota</taxon>
        <taxon>Actinomycetes</taxon>
        <taxon>Mycobacteriales</taxon>
        <taxon>Corynebacteriaceae</taxon>
        <taxon>Corynebacterium</taxon>
    </lineage>
</organism>
<dbReference type="InterPro" id="IPR029045">
    <property type="entry name" value="ClpP/crotonase-like_dom_sf"/>
</dbReference>
<gene>
    <name evidence="4" type="ORF">MUN33_04560</name>
</gene>
<dbReference type="GO" id="GO:0004658">
    <property type="term" value="F:propionyl-CoA carboxylase activity"/>
    <property type="evidence" value="ECO:0007669"/>
    <property type="project" value="TreeGrafter"/>
</dbReference>
<evidence type="ECO:0000313" key="4">
    <source>
        <dbReference type="EMBL" id="MCJ7857989.1"/>
    </source>
</evidence>
<dbReference type="SUPFAM" id="SSF52096">
    <property type="entry name" value="ClpP/crotonase"/>
    <property type="match status" value="2"/>
</dbReference>
<dbReference type="PROSITE" id="PS50980">
    <property type="entry name" value="COA_CT_NTER"/>
    <property type="match status" value="1"/>
</dbReference>
<protein>
    <submittedName>
        <fullName evidence="4">Acyl-CoA carboxylase subunit beta</fullName>
    </submittedName>
</protein>
<evidence type="ECO:0000256" key="1">
    <source>
        <dbReference type="ARBA" id="ARBA00006102"/>
    </source>
</evidence>
<dbReference type="InterPro" id="IPR051047">
    <property type="entry name" value="AccD/PCCB"/>
</dbReference>
<dbReference type="Proteomes" id="UP001139207">
    <property type="component" value="Unassembled WGS sequence"/>
</dbReference>
<comment type="caution">
    <text evidence="4">The sequence shown here is derived from an EMBL/GenBank/DDBJ whole genome shotgun (WGS) entry which is preliminary data.</text>
</comment>
<evidence type="ECO:0000313" key="5">
    <source>
        <dbReference type="Proteomes" id="UP001139207"/>
    </source>
</evidence>
<proteinExistence type="inferred from homology"/>
<dbReference type="PROSITE" id="PS50989">
    <property type="entry name" value="COA_CT_CTER"/>
    <property type="match status" value="1"/>
</dbReference>
<name>A0A9X1WFD5_9CORY</name>
<evidence type="ECO:0000259" key="2">
    <source>
        <dbReference type="PROSITE" id="PS50980"/>
    </source>
</evidence>
<dbReference type="InterPro" id="IPR011763">
    <property type="entry name" value="COA_CT_C"/>
</dbReference>